<feature type="transmembrane region" description="Helical" evidence="1">
    <location>
        <begin position="9"/>
        <end position="27"/>
    </location>
</feature>
<evidence type="ECO:0000313" key="3">
    <source>
        <dbReference type="Proteomes" id="UP000676649"/>
    </source>
</evidence>
<organism evidence="2 3">
    <name type="scientific">Methylomonas paludis</name>
    <dbReference type="NCBI Taxonomy" id="1173101"/>
    <lineage>
        <taxon>Bacteria</taxon>
        <taxon>Pseudomonadati</taxon>
        <taxon>Pseudomonadota</taxon>
        <taxon>Gammaproteobacteria</taxon>
        <taxon>Methylococcales</taxon>
        <taxon>Methylococcaceae</taxon>
        <taxon>Methylomonas</taxon>
    </lineage>
</organism>
<dbReference type="RefSeq" id="WP_215584851.1">
    <property type="nucleotide sequence ID" value="NZ_CP073754.1"/>
</dbReference>
<accession>A0A975MRD3</accession>
<protein>
    <recommendedName>
        <fullName evidence="4">Metal-binding protein SmbP</fullName>
    </recommendedName>
</protein>
<dbReference type="KEGG" id="mpad:KEF85_08170"/>
<proteinExistence type="predicted"/>
<dbReference type="Pfam" id="PF16785">
    <property type="entry name" value="SMBP"/>
    <property type="match status" value="1"/>
</dbReference>
<keyword evidence="1" id="KW-0812">Transmembrane</keyword>
<evidence type="ECO:0000256" key="1">
    <source>
        <dbReference type="SAM" id="Phobius"/>
    </source>
</evidence>
<dbReference type="InterPro" id="IPR031877">
    <property type="entry name" value="SmbP"/>
</dbReference>
<dbReference type="Proteomes" id="UP000676649">
    <property type="component" value="Chromosome"/>
</dbReference>
<evidence type="ECO:0008006" key="4">
    <source>
        <dbReference type="Google" id="ProtNLM"/>
    </source>
</evidence>
<dbReference type="CDD" id="cd13840">
    <property type="entry name" value="SMBP_like"/>
    <property type="match status" value="1"/>
</dbReference>
<dbReference type="EMBL" id="CP073754">
    <property type="protein sequence ID" value="QWF72405.1"/>
    <property type="molecule type" value="Genomic_DNA"/>
</dbReference>
<dbReference type="GO" id="GO:0046872">
    <property type="term" value="F:metal ion binding"/>
    <property type="evidence" value="ECO:0007669"/>
    <property type="project" value="InterPro"/>
</dbReference>
<keyword evidence="1" id="KW-0472">Membrane</keyword>
<dbReference type="Gene3D" id="1.20.120.660">
    <property type="entry name" value="IL-4 antagonist (De novo design) like domain"/>
    <property type="match status" value="1"/>
</dbReference>
<keyword evidence="3" id="KW-1185">Reference proteome</keyword>
<name>A0A975MRD3_9GAMM</name>
<gene>
    <name evidence="2" type="ORF">KEF85_08170</name>
</gene>
<keyword evidence="1" id="KW-1133">Transmembrane helix</keyword>
<evidence type="ECO:0000313" key="2">
    <source>
        <dbReference type="EMBL" id="QWF72405.1"/>
    </source>
</evidence>
<sequence>MSNTNKTSLGYYAGMVLMLCSFTAFATDSHIGQAIKHAESAANAADAKSIAEHAELAKAHVKTANEHLDAGAKSLDEAIEHGKLGHTDLAKKAAEAAVVHLKAAQ</sequence>
<dbReference type="AlphaFoldDB" id="A0A975MRD3"/>
<reference evidence="2" key="1">
    <citation type="submission" date="2021-04" db="EMBL/GenBank/DDBJ databases">
        <title>Draft genome sequence data of methanotrophic Methylovulum sp. strain S1L and Methylomonas sp. strain S2AM isolated from boreal lake water columns.</title>
        <authorList>
            <person name="Rissanen A.J."/>
            <person name="Mangayil R."/>
            <person name="Svenning M.M."/>
            <person name="Khanongnuch R."/>
        </authorList>
    </citation>
    <scope>NUCLEOTIDE SEQUENCE</scope>
    <source>
        <strain evidence="2">S2AM</strain>
    </source>
</reference>